<dbReference type="SUPFAM" id="SSF109709">
    <property type="entry name" value="KorB DNA-binding domain-like"/>
    <property type="match status" value="1"/>
</dbReference>
<dbReference type="EMBL" id="MPDM01000001">
    <property type="protein sequence ID" value="OKL50567.1"/>
    <property type="molecule type" value="Genomic_DNA"/>
</dbReference>
<reference evidence="6" key="1">
    <citation type="submission" date="2016-11" db="EMBL/GenBank/DDBJ databases">
        <title>Actinomyces gypaetusis sp. nov. isolated from Gypaetus barbatus in Qinghai Tibet Plateau China.</title>
        <authorList>
            <person name="Meng X."/>
        </authorList>
    </citation>
    <scope>NUCLEOTIDE SEQUENCE [LARGE SCALE GENOMIC DNA]</scope>
    <source>
        <strain evidence="6">DSM 15383</strain>
    </source>
</reference>
<evidence type="ECO:0000256" key="2">
    <source>
        <dbReference type="ARBA" id="ARBA00022829"/>
    </source>
</evidence>
<dbReference type="SMART" id="SM00470">
    <property type="entry name" value="ParB"/>
    <property type="match status" value="1"/>
</dbReference>
<dbReference type="InterPro" id="IPR003115">
    <property type="entry name" value="ParB_N"/>
</dbReference>
<dbReference type="GO" id="GO:0005694">
    <property type="term" value="C:chromosome"/>
    <property type="evidence" value="ECO:0007669"/>
    <property type="project" value="TreeGrafter"/>
</dbReference>
<name>A0A1Q5PSL7_9ACTO</name>
<evidence type="ECO:0000256" key="1">
    <source>
        <dbReference type="ARBA" id="ARBA00006295"/>
    </source>
</evidence>
<dbReference type="GO" id="GO:0007059">
    <property type="term" value="P:chromosome segregation"/>
    <property type="evidence" value="ECO:0007669"/>
    <property type="project" value="UniProtKB-KW"/>
</dbReference>
<dbReference type="NCBIfam" id="TIGR00180">
    <property type="entry name" value="parB_part"/>
    <property type="match status" value="1"/>
</dbReference>
<dbReference type="PANTHER" id="PTHR33375:SF1">
    <property type="entry name" value="CHROMOSOME-PARTITIONING PROTEIN PARB-RELATED"/>
    <property type="match status" value="1"/>
</dbReference>
<protein>
    <recommendedName>
        <fullName evidence="4">ParB-like N-terminal domain-containing protein</fullName>
    </recommendedName>
</protein>
<keyword evidence="6" id="KW-1185">Reference proteome</keyword>
<evidence type="ECO:0000313" key="6">
    <source>
        <dbReference type="Proteomes" id="UP000186465"/>
    </source>
</evidence>
<dbReference type="InterPro" id="IPR004437">
    <property type="entry name" value="ParB/RepB/Spo0J"/>
</dbReference>
<dbReference type="InterPro" id="IPR050336">
    <property type="entry name" value="Chromosome_partition/occlusion"/>
</dbReference>
<dbReference type="InterPro" id="IPR041468">
    <property type="entry name" value="HTH_ParB/Spo0J"/>
</dbReference>
<comment type="caution">
    <text evidence="5">The sequence shown here is derived from an EMBL/GenBank/DDBJ whole genome shotgun (WGS) entry which is preliminary data.</text>
</comment>
<organism evidence="5 6">
    <name type="scientific">Boudabousia marimammalium</name>
    <dbReference type="NCBI Taxonomy" id="156892"/>
    <lineage>
        <taxon>Bacteria</taxon>
        <taxon>Bacillati</taxon>
        <taxon>Actinomycetota</taxon>
        <taxon>Actinomycetes</taxon>
        <taxon>Actinomycetales</taxon>
        <taxon>Actinomycetaceae</taxon>
        <taxon>Boudabousia</taxon>
    </lineage>
</organism>
<sequence>MSQKKRGGLGRGLSALIPESQREEVPTSAGSPLDVFFSGNVSREILSGQDEITDSVTKNAAQLSQTKDAARSLLSAPAKSQKRRTKKKATAPKPAKAGTKTPRPQAHDEPVKSDNQAAAETIVSRETIAEKAGEKGQYGPVLYGILPDSEESGEIASSQSAQGLPDTETEAEAVELAPVPGATFGEIPIWAIVANRAQPRTEFSQHELSELVDSISEVGVLQPIVVRPLPEAEQQELFDSRLAQARKRELFAYHNADSLVKEMDEAARENGDLEKLLSVADVKRIGPPRYELIMGERRLRAARLAGVSAIPAIVRRTEDQDVLRDALLENLHRVQLNPIEEAAAYQQLMDDFSCTQEVLAKKVARSRPQIANMLRLLRLPGSIQNKVAAGTLSTGHARAILGLSRTDDQIHLAERVIKEQLSVRATEKIAAQGNPLASPHAKATRPRSVEHLPEQIEAFATKFGDALDTRVNVQMGKKKCKIVIEAADYADLERLIQILEAQN</sequence>
<dbReference type="PANTHER" id="PTHR33375">
    <property type="entry name" value="CHROMOSOME-PARTITIONING PROTEIN PARB-RELATED"/>
    <property type="match status" value="1"/>
</dbReference>
<dbReference type="STRING" id="156892.BM477_00975"/>
<dbReference type="Gene3D" id="3.90.1530.30">
    <property type="match status" value="1"/>
</dbReference>
<comment type="similarity">
    <text evidence="1">Belongs to the ParB family.</text>
</comment>
<feature type="domain" description="ParB-like N-terminal" evidence="4">
    <location>
        <begin position="185"/>
        <end position="331"/>
    </location>
</feature>
<gene>
    <name evidence="5" type="ORF">BM477_00975</name>
</gene>
<accession>A0A1Q5PSL7</accession>
<evidence type="ECO:0000313" key="5">
    <source>
        <dbReference type="EMBL" id="OKL50567.1"/>
    </source>
</evidence>
<feature type="region of interest" description="Disordered" evidence="3">
    <location>
        <begin position="1"/>
        <end position="34"/>
    </location>
</feature>
<dbReference type="AlphaFoldDB" id="A0A1Q5PSL7"/>
<dbReference type="GO" id="GO:0003677">
    <property type="term" value="F:DNA binding"/>
    <property type="evidence" value="ECO:0007669"/>
    <property type="project" value="InterPro"/>
</dbReference>
<dbReference type="OrthoDB" id="9802051at2"/>
<evidence type="ECO:0000259" key="4">
    <source>
        <dbReference type="SMART" id="SM00470"/>
    </source>
</evidence>
<dbReference type="Pfam" id="PF17762">
    <property type="entry name" value="HTH_ParB"/>
    <property type="match status" value="1"/>
</dbReference>
<feature type="region of interest" description="Disordered" evidence="3">
    <location>
        <begin position="56"/>
        <end position="117"/>
    </location>
</feature>
<evidence type="ECO:0000256" key="3">
    <source>
        <dbReference type="SAM" id="MobiDB-lite"/>
    </source>
</evidence>
<dbReference type="RefSeq" id="WP_075360804.1">
    <property type="nucleotide sequence ID" value="NZ_MPDM01000001.1"/>
</dbReference>
<feature type="compositionally biased region" description="Basic residues" evidence="3">
    <location>
        <begin position="80"/>
        <end position="90"/>
    </location>
</feature>
<dbReference type="SUPFAM" id="SSF110849">
    <property type="entry name" value="ParB/Sulfiredoxin"/>
    <property type="match status" value="2"/>
</dbReference>
<keyword evidence="2" id="KW-0159">Chromosome partition</keyword>
<dbReference type="Gene3D" id="1.10.10.2830">
    <property type="match status" value="1"/>
</dbReference>
<dbReference type="FunFam" id="1.10.10.2830:FF:000001">
    <property type="entry name" value="Chromosome partitioning protein ParB"/>
    <property type="match status" value="1"/>
</dbReference>
<feature type="compositionally biased region" description="Low complexity" evidence="3">
    <location>
        <begin position="91"/>
        <end position="104"/>
    </location>
</feature>
<feature type="compositionally biased region" description="Polar residues" evidence="3">
    <location>
        <begin position="56"/>
        <end position="67"/>
    </location>
</feature>
<proteinExistence type="inferred from homology"/>
<dbReference type="Pfam" id="PF02195">
    <property type="entry name" value="ParB_N"/>
    <property type="match status" value="2"/>
</dbReference>
<dbReference type="Proteomes" id="UP000186465">
    <property type="component" value="Unassembled WGS sequence"/>
</dbReference>
<dbReference type="InterPro" id="IPR036086">
    <property type="entry name" value="ParB/Sulfiredoxin_sf"/>
</dbReference>
<feature type="region of interest" description="Disordered" evidence="3">
    <location>
        <begin position="151"/>
        <end position="170"/>
    </location>
</feature>